<keyword evidence="2" id="KW-1185">Reference proteome</keyword>
<evidence type="ECO:0000313" key="1">
    <source>
        <dbReference type="EMBL" id="MBB4076017.1"/>
    </source>
</evidence>
<evidence type="ECO:0000313" key="2">
    <source>
        <dbReference type="Proteomes" id="UP000585970"/>
    </source>
</evidence>
<protein>
    <submittedName>
        <fullName evidence="1">Uncharacterized protein</fullName>
    </submittedName>
</protein>
<dbReference type="EMBL" id="JACIFE010000001">
    <property type="protein sequence ID" value="MBB4076017.1"/>
    <property type="molecule type" value="Genomic_DNA"/>
</dbReference>
<comment type="caution">
    <text evidence="1">The sequence shown here is derived from an EMBL/GenBank/DDBJ whole genome shotgun (WGS) entry which is preliminary data.</text>
</comment>
<organism evidence="1 2">
    <name type="scientific">Bartonella fuyuanensis</name>
    <dbReference type="NCBI Taxonomy" id="1460968"/>
    <lineage>
        <taxon>Bacteria</taxon>
        <taxon>Pseudomonadati</taxon>
        <taxon>Pseudomonadota</taxon>
        <taxon>Alphaproteobacteria</taxon>
        <taxon>Hyphomicrobiales</taxon>
        <taxon>Bartonellaceae</taxon>
        <taxon>Bartonella</taxon>
    </lineage>
</organism>
<accession>A0A840DZK2</accession>
<name>A0A840DZK2_9HYPH</name>
<gene>
    <name evidence="1" type="ORF">GGR08_000298</name>
</gene>
<dbReference type="Proteomes" id="UP000585970">
    <property type="component" value="Unassembled WGS sequence"/>
</dbReference>
<reference evidence="1 2" key="1">
    <citation type="submission" date="2020-08" db="EMBL/GenBank/DDBJ databases">
        <title>Genomic Encyclopedia of Type Strains, Phase IV (KMG-IV): sequencing the most valuable type-strain genomes for metagenomic binning, comparative biology and taxonomic classification.</title>
        <authorList>
            <person name="Goeker M."/>
        </authorList>
    </citation>
    <scope>NUCLEOTIDE SEQUENCE [LARGE SCALE GENOMIC DNA]</scope>
    <source>
        <strain evidence="1 2">DSM 100694</strain>
    </source>
</reference>
<dbReference type="AlphaFoldDB" id="A0A840DZK2"/>
<sequence>MLCGVCIEGIDVMVEFVGKFVYDNSEKNLFSFMNKKVLGNFFNKGEVCVQKNIEKFNASVIYAVILIKRSIFISMCWG</sequence>
<proteinExistence type="predicted"/>